<organism evidence="2 3">
    <name type="scientific">Tamaricihabitans halophyticus</name>
    <dbReference type="NCBI Taxonomy" id="1262583"/>
    <lineage>
        <taxon>Bacteria</taxon>
        <taxon>Bacillati</taxon>
        <taxon>Actinomycetota</taxon>
        <taxon>Actinomycetes</taxon>
        <taxon>Pseudonocardiales</taxon>
        <taxon>Pseudonocardiaceae</taxon>
        <taxon>Tamaricihabitans</taxon>
    </lineage>
</organism>
<feature type="region of interest" description="Disordered" evidence="1">
    <location>
        <begin position="86"/>
        <end position="162"/>
    </location>
</feature>
<evidence type="ECO:0000313" key="2">
    <source>
        <dbReference type="EMBL" id="TCP53119.1"/>
    </source>
</evidence>
<dbReference type="EMBL" id="SLXQ01000005">
    <property type="protein sequence ID" value="TCP53119.1"/>
    <property type="molecule type" value="Genomic_DNA"/>
</dbReference>
<evidence type="ECO:0000313" key="3">
    <source>
        <dbReference type="Proteomes" id="UP000294911"/>
    </source>
</evidence>
<dbReference type="RefSeq" id="WP_132877558.1">
    <property type="nucleotide sequence ID" value="NZ_SLXQ01000005.1"/>
</dbReference>
<sequence>MTGYAVHIQELGKLITGLENASEEITAANKTLAAQSTLGLLGNETLATAGEEFEETWEYGIEQLGEAAEGVTERLAEAKRNYQELEETNEAIFSGNGDTGSPPLITDSNSQGLPSGSGQPTGQPGAVPGTEVAGQQGPTGDRSLEDTGFAPRSIADRLGGGQ</sequence>
<dbReference type="OrthoDB" id="4551929at2"/>
<name>A0A4R2QVK7_9PSEU</name>
<keyword evidence="3" id="KW-1185">Reference proteome</keyword>
<protein>
    <submittedName>
        <fullName evidence="2">Excreted virulence factor EspC (Type VII ESX diderm)</fullName>
    </submittedName>
</protein>
<accession>A0A4R2QVK7</accession>
<feature type="compositionally biased region" description="Low complexity" evidence="1">
    <location>
        <begin position="110"/>
        <end position="125"/>
    </location>
</feature>
<reference evidence="2 3" key="1">
    <citation type="submission" date="2019-03" db="EMBL/GenBank/DDBJ databases">
        <title>Genomic Encyclopedia of Type Strains, Phase IV (KMG-IV): sequencing the most valuable type-strain genomes for metagenomic binning, comparative biology and taxonomic classification.</title>
        <authorList>
            <person name="Goeker M."/>
        </authorList>
    </citation>
    <scope>NUCLEOTIDE SEQUENCE [LARGE SCALE GENOMIC DNA]</scope>
    <source>
        <strain evidence="2 3">DSM 45765</strain>
    </source>
</reference>
<dbReference type="Proteomes" id="UP000294911">
    <property type="component" value="Unassembled WGS sequence"/>
</dbReference>
<comment type="caution">
    <text evidence="2">The sequence shown here is derived from an EMBL/GenBank/DDBJ whole genome shotgun (WGS) entry which is preliminary data.</text>
</comment>
<dbReference type="AlphaFoldDB" id="A0A4R2QVK7"/>
<proteinExistence type="predicted"/>
<evidence type="ECO:0000256" key="1">
    <source>
        <dbReference type="SAM" id="MobiDB-lite"/>
    </source>
</evidence>
<gene>
    <name evidence="2" type="ORF">EV191_105182</name>
</gene>